<comment type="caution">
    <text evidence="2">The sequence shown here is derived from an EMBL/GenBank/DDBJ whole genome shotgun (WGS) entry which is preliminary data.</text>
</comment>
<evidence type="ECO:0000256" key="1">
    <source>
        <dbReference type="ARBA" id="ARBA00010617"/>
    </source>
</evidence>
<dbReference type="AlphaFoldDB" id="A0A8J3XKG0"/>
<dbReference type="EMBL" id="BOOP01000051">
    <property type="protein sequence ID" value="GII43086.1"/>
    <property type="molecule type" value="Genomic_DNA"/>
</dbReference>
<dbReference type="GO" id="GO:0004497">
    <property type="term" value="F:monooxygenase activity"/>
    <property type="evidence" value="ECO:0007669"/>
    <property type="project" value="InterPro"/>
</dbReference>
<dbReference type="InterPro" id="IPR002397">
    <property type="entry name" value="Cyt_P450_B"/>
</dbReference>
<protein>
    <recommendedName>
        <fullName evidence="4">Cytochrome P450</fullName>
    </recommendedName>
</protein>
<organism evidence="2 3">
    <name type="scientific">Planotetraspora phitsanulokensis</name>
    <dbReference type="NCBI Taxonomy" id="575192"/>
    <lineage>
        <taxon>Bacteria</taxon>
        <taxon>Bacillati</taxon>
        <taxon>Actinomycetota</taxon>
        <taxon>Actinomycetes</taxon>
        <taxon>Streptosporangiales</taxon>
        <taxon>Streptosporangiaceae</taxon>
        <taxon>Planotetraspora</taxon>
    </lineage>
</organism>
<evidence type="ECO:0008006" key="4">
    <source>
        <dbReference type="Google" id="ProtNLM"/>
    </source>
</evidence>
<dbReference type="PANTHER" id="PTHR46696">
    <property type="entry name" value="P450, PUTATIVE (EUROFUNG)-RELATED"/>
    <property type="match status" value="1"/>
</dbReference>
<proteinExistence type="inferred from homology"/>
<dbReference type="GO" id="GO:0020037">
    <property type="term" value="F:heme binding"/>
    <property type="evidence" value="ECO:0007669"/>
    <property type="project" value="InterPro"/>
</dbReference>
<dbReference type="InterPro" id="IPR001128">
    <property type="entry name" value="Cyt_P450"/>
</dbReference>
<dbReference type="GO" id="GO:0016705">
    <property type="term" value="F:oxidoreductase activity, acting on paired donors, with incorporation or reduction of molecular oxygen"/>
    <property type="evidence" value="ECO:0007669"/>
    <property type="project" value="InterPro"/>
</dbReference>
<gene>
    <name evidence="2" type="ORF">Pph01_80890</name>
</gene>
<dbReference type="Proteomes" id="UP000622547">
    <property type="component" value="Unassembled WGS sequence"/>
</dbReference>
<name>A0A8J3XKG0_9ACTN</name>
<keyword evidence="3" id="KW-1185">Reference proteome</keyword>
<dbReference type="RefSeq" id="WP_204078480.1">
    <property type="nucleotide sequence ID" value="NZ_BAABHI010000033.1"/>
</dbReference>
<comment type="similarity">
    <text evidence="1">Belongs to the cytochrome P450 family.</text>
</comment>
<dbReference type="PANTHER" id="PTHR46696:SF1">
    <property type="entry name" value="CYTOCHROME P450 YJIB-RELATED"/>
    <property type="match status" value="1"/>
</dbReference>
<dbReference type="Gene3D" id="1.10.630.10">
    <property type="entry name" value="Cytochrome P450"/>
    <property type="match status" value="1"/>
</dbReference>
<dbReference type="GO" id="GO:0005506">
    <property type="term" value="F:iron ion binding"/>
    <property type="evidence" value="ECO:0007669"/>
    <property type="project" value="InterPro"/>
</dbReference>
<dbReference type="InterPro" id="IPR036396">
    <property type="entry name" value="Cyt_P450_sf"/>
</dbReference>
<evidence type="ECO:0000313" key="2">
    <source>
        <dbReference type="EMBL" id="GII43086.1"/>
    </source>
</evidence>
<dbReference type="PRINTS" id="PR00359">
    <property type="entry name" value="BP450"/>
</dbReference>
<accession>A0A8J3XKG0</accession>
<dbReference type="Pfam" id="PF00067">
    <property type="entry name" value="p450"/>
    <property type="match status" value="1"/>
</dbReference>
<sequence length="260" mass="28393">MRVAHEELTTYLTGLVDGKRTAPGDDLLSELAQVSNEGDRLSQDEVVSMAFLLLVAGHETTVNLISNGVLALLDNLGQMAALGADPSLLPNAVEEFLRFDGPINIATVRFTTEPVPVGDVEIPADQFVMISLLPVNPDADRFPAPDLLDITKPGGGHLSSGHGIHYCLGAPLARLEAEIALGRLLHRFPTLELAAERADLEWRISTLSRGLHTLPLRVRLPPARLMRRGAMTTTPRPRGDTSVRAERLQLGDRRCTYRYK</sequence>
<reference evidence="2 3" key="1">
    <citation type="submission" date="2021-01" db="EMBL/GenBank/DDBJ databases">
        <title>Whole genome shotgun sequence of Planotetraspora phitsanulokensis NBRC 104273.</title>
        <authorList>
            <person name="Komaki H."/>
            <person name="Tamura T."/>
        </authorList>
    </citation>
    <scope>NUCLEOTIDE SEQUENCE [LARGE SCALE GENOMIC DNA]</scope>
    <source>
        <strain evidence="2 3">NBRC 104273</strain>
    </source>
</reference>
<evidence type="ECO:0000313" key="3">
    <source>
        <dbReference type="Proteomes" id="UP000622547"/>
    </source>
</evidence>
<dbReference type="SUPFAM" id="SSF48264">
    <property type="entry name" value="Cytochrome P450"/>
    <property type="match status" value="1"/>
</dbReference>